<organism evidence="3 4">
    <name type="scientific">Entomomonas asaccharolytica</name>
    <dbReference type="NCBI Taxonomy" id="2785331"/>
    <lineage>
        <taxon>Bacteria</taxon>
        <taxon>Pseudomonadati</taxon>
        <taxon>Pseudomonadota</taxon>
        <taxon>Gammaproteobacteria</taxon>
        <taxon>Pseudomonadales</taxon>
        <taxon>Pseudomonadaceae</taxon>
        <taxon>Entomomonas</taxon>
    </lineage>
</organism>
<protein>
    <submittedName>
        <fullName evidence="3">Esterase-like activity of phytase family protein</fullName>
    </submittedName>
</protein>
<dbReference type="EMBL" id="CP067393">
    <property type="protein sequence ID" value="QQP87079.1"/>
    <property type="molecule type" value="Genomic_DNA"/>
</dbReference>
<feature type="chain" id="PRO_5037007819" evidence="1">
    <location>
        <begin position="20"/>
        <end position="352"/>
    </location>
</feature>
<evidence type="ECO:0000256" key="1">
    <source>
        <dbReference type="SAM" id="SignalP"/>
    </source>
</evidence>
<dbReference type="Pfam" id="PF13449">
    <property type="entry name" value="Phytase-like"/>
    <property type="match status" value="1"/>
</dbReference>
<name>A0A974RZH8_9GAMM</name>
<dbReference type="KEGG" id="eaz:JHT90_07495"/>
<dbReference type="RefSeq" id="WP_201095680.1">
    <property type="nucleotide sequence ID" value="NZ_CP067393.1"/>
</dbReference>
<reference evidence="3 4" key="1">
    <citation type="submission" date="2021-01" db="EMBL/GenBank/DDBJ databases">
        <title>Entomomonas sp. F2A isolated from a house cricket (Acheta domesticus).</title>
        <authorList>
            <person name="Spergser J."/>
            <person name="Busse H.-J."/>
        </authorList>
    </citation>
    <scope>NUCLEOTIDE SEQUENCE [LARGE SCALE GENOMIC DNA]</scope>
    <source>
        <strain evidence="3 4">F2A</strain>
    </source>
</reference>
<dbReference type="Proteomes" id="UP000595278">
    <property type="component" value="Chromosome"/>
</dbReference>
<sequence>MLKRSLALLLILLSISVYAEVDSKIITPPKWPELQLAKEYAVDNMPDGNLSGIAMCGSDLFAISDRNDTQLYKLVKQQDNSKLNQLSILKAEAEVFDPPSVPTNALPAWGGLANLGIGMVRGGAYDYESITCDAQGNRYIVSEAYLAILKVPPQGKPEWLALPDNLWQQAKQQGLLQKINQMLEGIAISPDGQRLWLAAERNKRGILAVQYDEKQGWQCAEQQCVLLAEGDREAFPKQFRRKNRVDARDFSDLVFYKEKLFTLERGAFRVCRRNLKAEVEQCWSFAEEGLQPQRQYKAYGMPEALWVDDAGAWIGLDNDSANKRIDGEDRPIVWRFVVPNKGWLATEGTLND</sequence>
<evidence type="ECO:0000313" key="4">
    <source>
        <dbReference type="Proteomes" id="UP000595278"/>
    </source>
</evidence>
<dbReference type="AlphaFoldDB" id="A0A974RZH8"/>
<feature type="signal peptide" evidence="1">
    <location>
        <begin position="1"/>
        <end position="19"/>
    </location>
</feature>
<feature type="domain" description="Phytase-like" evidence="2">
    <location>
        <begin position="48"/>
        <end position="266"/>
    </location>
</feature>
<dbReference type="SUPFAM" id="SSF50956">
    <property type="entry name" value="Thermostable phytase (3-phytase)"/>
    <property type="match status" value="1"/>
</dbReference>
<keyword evidence="4" id="KW-1185">Reference proteome</keyword>
<accession>A0A974RZH8</accession>
<keyword evidence="1" id="KW-0732">Signal</keyword>
<evidence type="ECO:0000259" key="2">
    <source>
        <dbReference type="Pfam" id="PF13449"/>
    </source>
</evidence>
<proteinExistence type="predicted"/>
<dbReference type="InterPro" id="IPR027372">
    <property type="entry name" value="Phytase-like_dom"/>
</dbReference>
<gene>
    <name evidence="3" type="ORF">JHT90_07495</name>
</gene>
<evidence type="ECO:0000313" key="3">
    <source>
        <dbReference type="EMBL" id="QQP87079.1"/>
    </source>
</evidence>